<comment type="caution">
    <text evidence="1">The sequence shown here is derived from an EMBL/GenBank/DDBJ whole genome shotgun (WGS) entry which is preliminary data.</text>
</comment>
<dbReference type="InterPro" id="IPR032675">
    <property type="entry name" value="LRR_dom_sf"/>
</dbReference>
<accession>A0A9Q0J4H5</accession>
<reference evidence="1" key="2">
    <citation type="journal article" date="2023" name="Plants (Basel)">
        <title>Annotation of the Turnera subulata (Passifloraceae) Draft Genome Reveals the S-Locus Evolved after the Divergence of Turneroideae from Passifloroideae in a Stepwise Manner.</title>
        <authorList>
            <person name="Henning P.M."/>
            <person name="Roalson E.H."/>
            <person name="Mir W."/>
            <person name="McCubbin A.G."/>
            <person name="Shore J.S."/>
        </authorList>
    </citation>
    <scope>NUCLEOTIDE SEQUENCE</scope>
    <source>
        <strain evidence="1">F60SS</strain>
    </source>
</reference>
<reference evidence="1" key="1">
    <citation type="submission" date="2022-02" db="EMBL/GenBank/DDBJ databases">
        <authorList>
            <person name="Henning P.M."/>
            <person name="McCubbin A.G."/>
            <person name="Shore J.S."/>
        </authorList>
    </citation>
    <scope>NUCLEOTIDE SEQUENCE</scope>
    <source>
        <strain evidence="1">F60SS</strain>
        <tissue evidence="1">Leaves</tissue>
    </source>
</reference>
<proteinExistence type="predicted"/>
<organism evidence="1 2">
    <name type="scientific">Turnera subulata</name>
    <dbReference type="NCBI Taxonomy" id="218843"/>
    <lineage>
        <taxon>Eukaryota</taxon>
        <taxon>Viridiplantae</taxon>
        <taxon>Streptophyta</taxon>
        <taxon>Embryophyta</taxon>
        <taxon>Tracheophyta</taxon>
        <taxon>Spermatophyta</taxon>
        <taxon>Magnoliopsida</taxon>
        <taxon>eudicotyledons</taxon>
        <taxon>Gunneridae</taxon>
        <taxon>Pentapetalae</taxon>
        <taxon>rosids</taxon>
        <taxon>fabids</taxon>
        <taxon>Malpighiales</taxon>
        <taxon>Passifloraceae</taxon>
        <taxon>Turnera</taxon>
    </lineage>
</organism>
<dbReference type="Proteomes" id="UP001141552">
    <property type="component" value="Unassembled WGS sequence"/>
</dbReference>
<keyword evidence="2" id="KW-1185">Reference proteome</keyword>
<gene>
    <name evidence="1" type="ORF">Tsubulata_003294</name>
</gene>
<dbReference type="Gene3D" id="3.80.10.10">
    <property type="entry name" value="Ribonuclease Inhibitor"/>
    <property type="match status" value="1"/>
</dbReference>
<evidence type="ECO:0000313" key="2">
    <source>
        <dbReference type="Proteomes" id="UP001141552"/>
    </source>
</evidence>
<dbReference type="PANTHER" id="PTHR31900:SF34">
    <property type="entry name" value="EMB|CAB62440.1-RELATED"/>
    <property type="match status" value="1"/>
</dbReference>
<protein>
    <recommendedName>
        <fullName evidence="3">FBD domain-containing protein</fullName>
    </recommendedName>
</protein>
<dbReference type="EMBL" id="JAKUCV010006437">
    <property type="protein sequence ID" value="KAJ4827340.1"/>
    <property type="molecule type" value="Genomic_DNA"/>
</dbReference>
<dbReference type="InterPro" id="IPR050232">
    <property type="entry name" value="FBL13/AtMIF1-like"/>
</dbReference>
<dbReference type="OrthoDB" id="813282at2759"/>
<dbReference type="SUPFAM" id="SSF52047">
    <property type="entry name" value="RNI-like"/>
    <property type="match status" value="1"/>
</dbReference>
<evidence type="ECO:0008006" key="3">
    <source>
        <dbReference type="Google" id="ProtNLM"/>
    </source>
</evidence>
<name>A0A9Q0J4H5_9ROSI</name>
<dbReference type="PANTHER" id="PTHR31900">
    <property type="entry name" value="F-BOX/RNI SUPERFAMILY PROTEIN-RELATED"/>
    <property type="match status" value="1"/>
</dbReference>
<evidence type="ECO:0000313" key="1">
    <source>
        <dbReference type="EMBL" id="KAJ4827340.1"/>
    </source>
</evidence>
<dbReference type="AlphaFoldDB" id="A0A9Q0J4H5"/>
<sequence>MGYAASHNVNHLTVDFGNQVCLTTADFETKILRPIPDALLTSCPTLKTLELSGFRLPESFAFTTVTSLHLAACKFPFHSDTFDFSARFPNLEELWLRNCEFSRLKVVRILGSKLLRLHVDRSYWDVQFSRCDFQISASNVTFFSCTWATSGFPDTIRPALWSSLLYVGRIDSPPSCPGKCSSGACYAVSRNVNHLNVDLALGVSKRADKTHPIPQSLLGCQTLKALALGGFELPESFAFATLTSLRIRKCSKCIWGESGYFTHRQKWRGGCLVKISAPNVTSFNYTWDPPDSSVISPPPLQHLQHVYLRLSTDYFLTSDLEKLVNENRDALLELFLRISVAEFITLSRRPQECTFNIGQNGHAQFASTYIQPSPVISSGSNKFHLQRKRAEEEGYTCWLQSQYHNGMTQEQLVR</sequence>